<dbReference type="AlphaFoldDB" id="A0A5E4URA1"/>
<dbReference type="Pfam" id="PF04982">
    <property type="entry name" value="TM_HPP"/>
    <property type="match status" value="1"/>
</dbReference>
<dbReference type="SMART" id="SM00116">
    <property type="entry name" value="CBS"/>
    <property type="match status" value="2"/>
</dbReference>
<protein>
    <submittedName>
        <fullName evidence="4">Inosine-5'-monophosphate dehydrogenase</fullName>
        <ecNumber evidence="4">1.1.1.205</ecNumber>
    </submittedName>
</protein>
<evidence type="ECO:0000256" key="1">
    <source>
        <dbReference type="PROSITE-ProRule" id="PRU00703"/>
    </source>
</evidence>
<dbReference type="PROSITE" id="PS51371">
    <property type="entry name" value="CBS"/>
    <property type="match status" value="2"/>
</dbReference>
<dbReference type="InterPro" id="IPR058581">
    <property type="entry name" value="TM_HPP"/>
</dbReference>
<dbReference type="InterPro" id="IPR046342">
    <property type="entry name" value="CBS_dom_sf"/>
</dbReference>
<feature type="domain" description="CBS" evidence="3">
    <location>
        <begin position="352"/>
        <end position="410"/>
    </location>
</feature>
<gene>
    <name evidence="4" type="primary">guaB_1</name>
    <name evidence="4" type="ORF">PTE31013_02217</name>
</gene>
<keyword evidence="4" id="KW-0560">Oxidoreductase</keyword>
<dbReference type="PANTHER" id="PTHR33741:SF5">
    <property type="entry name" value="TRANSMEMBRANE PROTEIN DDB_G0269096-RELATED"/>
    <property type="match status" value="1"/>
</dbReference>
<evidence type="ECO:0000313" key="4">
    <source>
        <dbReference type="EMBL" id="VVE02512.1"/>
    </source>
</evidence>
<feature type="transmembrane region" description="Helical" evidence="2">
    <location>
        <begin position="185"/>
        <end position="205"/>
    </location>
</feature>
<evidence type="ECO:0000259" key="3">
    <source>
        <dbReference type="PROSITE" id="PS51371"/>
    </source>
</evidence>
<feature type="transmembrane region" description="Helical" evidence="2">
    <location>
        <begin position="136"/>
        <end position="155"/>
    </location>
</feature>
<dbReference type="InterPro" id="IPR007065">
    <property type="entry name" value="HPP"/>
</dbReference>
<name>A0A5E4URA1_9BURK</name>
<dbReference type="PANTHER" id="PTHR33741">
    <property type="entry name" value="TRANSMEMBRANE PROTEIN DDB_G0269096-RELATED"/>
    <property type="match status" value="1"/>
</dbReference>
<keyword evidence="5" id="KW-1185">Reference proteome</keyword>
<keyword evidence="1" id="KW-0129">CBS domain</keyword>
<dbReference type="EC" id="1.1.1.205" evidence="4"/>
<keyword evidence="2" id="KW-1133">Transmembrane helix</keyword>
<dbReference type="Proteomes" id="UP000334380">
    <property type="component" value="Unassembled WGS sequence"/>
</dbReference>
<accession>A0A5E4URA1</accession>
<evidence type="ECO:0000313" key="5">
    <source>
        <dbReference type="Proteomes" id="UP000334380"/>
    </source>
</evidence>
<proteinExistence type="predicted"/>
<dbReference type="InterPro" id="IPR000644">
    <property type="entry name" value="CBS_dom"/>
</dbReference>
<dbReference type="GO" id="GO:0003938">
    <property type="term" value="F:IMP dehydrogenase activity"/>
    <property type="evidence" value="ECO:0007669"/>
    <property type="project" value="UniProtKB-EC"/>
</dbReference>
<organism evidence="4 5">
    <name type="scientific">Pandoraea terrigena</name>
    <dbReference type="NCBI Taxonomy" id="2508292"/>
    <lineage>
        <taxon>Bacteria</taxon>
        <taxon>Pseudomonadati</taxon>
        <taxon>Pseudomonadota</taxon>
        <taxon>Betaproteobacteria</taxon>
        <taxon>Burkholderiales</taxon>
        <taxon>Burkholderiaceae</taxon>
        <taxon>Pandoraea</taxon>
    </lineage>
</organism>
<dbReference type="SUPFAM" id="SSF54631">
    <property type="entry name" value="CBS-domain pair"/>
    <property type="match status" value="1"/>
</dbReference>
<feature type="transmembrane region" description="Helical" evidence="2">
    <location>
        <begin position="161"/>
        <end position="178"/>
    </location>
</feature>
<reference evidence="4 5" key="1">
    <citation type="submission" date="2019-08" db="EMBL/GenBank/DDBJ databases">
        <authorList>
            <person name="Peeters C."/>
        </authorList>
    </citation>
    <scope>NUCLEOTIDE SEQUENCE [LARGE SCALE GENOMIC DNA]</scope>
    <source>
        <strain evidence="4 5">LMG 31013</strain>
    </source>
</reference>
<feature type="domain" description="CBS" evidence="3">
    <location>
        <begin position="432"/>
        <end position="488"/>
    </location>
</feature>
<feature type="transmembrane region" description="Helical" evidence="2">
    <location>
        <begin position="236"/>
        <end position="261"/>
    </location>
</feature>
<keyword evidence="2" id="KW-0472">Membrane</keyword>
<evidence type="ECO:0000256" key="2">
    <source>
        <dbReference type="SAM" id="Phobius"/>
    </source>
</evidence>
<dbReference type="CDD" id="cd04600">
    <property type="entry name" value="CBS_pair_HPP_assoc"/>
    <property type="match status" value="1"/>
</dbReference>
<sequence>MFDEVLDVTVRRWSARILEALNLPIQWSLPSGKAYDLGAFSVPRVALRGKHSDARQHLLDIGALVVRAAERFGIKCIGVTSPALAFVPLAVGTSVPHCGLKHRKVMLTQKQMRAWLQAFLPNATGLSPRERLRSGVGAAVALTIAGLSLHCFPGFSSRFPLLIAPMGASSVLLFAVPASPLAQPWSVIGGNVIAAIVGVTCGIAISNVPIAGAVAVSVAILAMFAARCVHPPAGAVALTAVFGGAGIHGMGYAFAIAPVAMQSTMLVSLAIVYHSLTGHRYPHRVVKVEATEPADASMTTGGGFTRKDLEAVLARRNELIDVDIDDLEVLLRETQLAACRRTFQNLTCADIMTTSPLTVLKESDCSVALKLLERHAIKALPVRDANHQIVGIVTRYDIQRASGTVTGPQSIGNALGWLLPGKDNTRSVGSVMTTRVCTAKGSDSILDLLPTFSTTGHHHIPVVDEGNHVIGMITESDLIAGLHAGTQLLQLEAA</sequence>
<dbReference type="EMBL" id="CABPRU010000004">
    <property type="protein sequence ID" value="VVE02512.1"/>
    <property type="molecule type" value="Genomic_DNA"/>
</dbReference>
<dbReference type="Pfam" id="PF00571">
    <property type="entry name" value="CBS"/>
    <property type="match status" value="2"/>
</dbReference>
<keyword evidence="2" id="KW-0812">Transmembrane</keyword>
<dbReference type="Gene3D" id="3.10.580.10">
    <property type="entry name" value="CBS-domain"/>
    <property type="match status" value="1"/>
</dbReference>